<dbReference type="AlphaFoldDB" id="A0A7R8CAX3"/>
<gene>
    <name evidence="1" type="ORF">LSAA_2144</name>
</gene>
<evidence type="ECO:0000313" key="2">
    <source>
        <dbReference type="Proteomes" id="UP000675881"/>
    </source>
</evidence>
<name>A0A7R8CAX3_LEPSM</name>
<dbReference type="OrthoDB" id="6348757at2759"/>
<evidence type="ECO:0000313" key="1">
    <source>
        <dbReference type="EMBL" id="CAF2752915.1"/>
    </source>
</evidence>
<dbReference type="Proteomes" id="UP000675881">
    <property type="component" value="Chromosome 1"/>
</dbReference>
<reference evidence="1" key="1">
    <citation type="submission" date="2021-02" db="EMBL/GenBank/DDBJ databases">
        <authorList>
            <person name="Bekaert M."/>
        </authorList>
    </citation>
    <scope>NUCLEOTIDE SEQUENCE</scope>
    <source>
        <strain evidence="1">IoA-00</strain>
    </source>
</reference>
<proteinExistence type="predicted"/>
<dbReference type="EMBL" id="HG994580">
    <property type="protein sequence ID" value="CAF2752915.1"/>
    <property type="molecule type" value="Genomic_DNA"/>
</dbReference>
<sequence>MVKLGLLLFVATVVSGDIIQPNPFSSNSQSSFNQGFNGQPFRQGRQDNSLVSGAVDFSGCQNDPETGLCCVEKQRNHSEYSKGSYPRMYSQEQEVCEEKLEKICQVTFKQQATEETIKKCYKPLEKVCNGQGPEECHTKCEKLPIEICGAGCVTEEGPQECHDKTITSLIDVPEEVCDLNPQKTCRFQTKLVPKLKPKHECTTFPQEVCNLKFSQPQKVDKPLRTKWCLDPTPAAPGETYDEDNALGAPLG</sequence>
<organism evidence="1 2">
    <name type="scientific">Lepeophtheirus salmonis</name>
    <name type="common">Salmon louse</name>
    <name type="synonym">Caligus salmonis</name>
    <dbReference type="NCBI Taxonomy" id="72036"/>
    <lineage>
        <taxon>Eukaryota</taxon>
        <taxon>Metazoa</taxon>
        <taxon>Ecdysozoa</taxon>
        <taxon>Arthropoda</taxon>
        <taxon>Crustacea</taxon>
        <taxon>Multicrustacea</taxon>
        <taxon>Hexanauplia</taxon>
        <taxon>Copepoda</taxon>
        <taxon>Siphonostomatoida</taxon>
        <taxon>Caligidae</taxon>
        <taxon>Lepeophtheirus</taxon>
    </lineage>
</organism>
<keyword evidence="2" id="KW-1185">Reference proteome</keyword>
<accession>A0A7R8CAX3</accession>
<protein>
    <submittedName>
        <fullName evidence="1">(salmon louse) hypothetical protein</fullName>
    </submittedName>
</protein>